<dbReference type="PANTHER" id="PTHR11360">
    <property type="entry name" value="MONOCARBOXYLATE TRANSPORTER"/>
    <property type="match status" value="1"/>
</dbReference>
<feature type="transmembrane region" description="Helical" evidence="1">
    <location>
        <begin position="208"/>
        <end position="227"/>
    </location>
</feature>
<feature type="transmembrane region" description="Helical" evidence="1">
    <location>
        <begin position="385"/>
        <end position="402"/>
    </location>
</feature>
<sequence length="569" mass="62560">MWLVDWFRSYWRVVVPPKTKEQADAERWLFAFPGSCQCRPFYRHYILLAGVTVQFACGVLFAMCIISRPFDLDIFGATTNNRNLRLTIESGIAVTLATAFVGPATERNGPRWSMAVGSLLTIAGLVCVQLALWTLVWAPLVLGCIGCGLGFGYLMVSSVATVQKWYPDMRGTALGTTMFGFGAGQIAWNASFAAVQRGMADDGMLQAAFLYMLLLLTPLLAFGVVVMRTPPCTFRVQGHDMHGIPSDAVPCETTLHDDYYNVGMTLINYTAVTMPRREAAVEGTDRHYHEQVRGLTLLQCIFSTDFVCVMLGFAAAACSGLLYVEIAAPHHEDRVMGWFNTTYDEGEALKLRADLLCLASRVLTPMLSDALYKVLYWNPAFARKVVFLLLLVVPTVALPLLVHHLDDFSRFQLLMYIVKIVAGGGFSLVGCFLTDLYGVYNMGTMYGLILATSSLSTLVVTVVFSGLKQDFLAQVRVMWICCFVGLVLMVVVRTNSMDRFYPGYQFSVCGSVVVQIPFAQRKEALTEGCVASAPSTTAASTKSVGYKGDGPFFLVNSDSEVSVEHILNV</sequence>
<keyword evidence="1" id="KW-1133">Transmembrane helix</keyword>
<dbReference type="EMBL" id="JNBR01001504">
    <property type="protein sequence ID" value="OQR86470.1"/>
    <property type="molecule type" value="Genomic_DNA"/>
</dbReference>
<organism evidence="2 3">
    <name type="scientific">Achlya hypogyna</name>
    <name type="common">Oomycete</name>
    <name type="synonym">Protoachlya hypogyna</name>
    <dbReference type="NCBI Taxonomy" id="1202772"/>
    <lineage>
        <taxon>Eukaryota</taxon>
        <taxon>Sar</taxon>
        <taxon>Stramenopiles</taxon>
        <taxon>Oomycota</taxon>
        <taxon>Saprolegniomycetes</taxon>
        <taxon>Saprolegniales</taxon>
        <taxon>Achlyaceae</taxon>
        <taxon>Achlya</taxon>
    </lineage>
</organism>
<feature type="transmembrane region" description="Helical" evidence="1">
    <location>
        <begin position="137"/>
        <end position="159"/>
    </location>
</feature>
<feature type="transmembrane region" description="Helical" evidence="1">
    <location>
        <begin position="445"/>
        <end position="467"/>
    </location>
</feature>
<feature type="transmembrane region" description="Helical" evidence="1">
    <location>
        <begin position="45"/>
        <end position="66"/>
    </location>
</feature>
<dbReference type="Gene3D" id="1.20.1250.20">
    <property type="entry name" value="MFS general substrate transporter like domains"/>
    <property type="match status" value="1"/>
</dbReference>
<dbReference type="AlphaFoldDB" id="A0A1V9YL86"/>
<reference evidence="2 3" key="1">
    <citation type="journal article" date="2014" name="Genome Biol. Evol.">
        <title>The secreted proteins of Achlya hypogyna and Thraustotheca clavata identify the ancestral oomycete secretome and reveal gene acquisitions by horizontal gene transfer.</title>
        <authorList>
            <person name="Misner I."/>
            <person name="Blouin N."/>
            <person name="Leonard G."/>
            <person name="Richards T.A."/>
            <person name="Lane C.E."/>
        </authorList>
    </citation>
    <scope>NUCLEOTIDE SEQUENCE [LARGE SCALE GENOMIC DNA]</scope>
    <source>
        <strain evidence="2 3">ATCC 48635</strain>
    </source>
</reference>
<evidence type="ECO:0000313" key="2">
    <source>
        <dbReference type="EMBL" id="OQR86470.1"/>
    </source>
</evidence>
<keyword evidence="1" id="KW-0472">Membrane</keyword>
<name>A0A1V9YL86_ACHHY</name>
<feature type="transmembrane region" description="Helical" evidence="1">
    <location>
        <begin position="171"/>
        <end position="188"/>
    </location>
</feature>
<feature type="transmembrane region" description="Helical" evidence="1">
    <location>
        <begin position="86"/>
        <end position="105"/>
    </location>
</feature>
<dbReference type="SUPFAM" id="SSF103473">
    <property type="entry name" value="MFS general substrate transporter"/>
    <property type="match status" value="1"/>
</dbReference>
<keyword evidence="1" id="KW-0812">Transmembrane</keyword>
<protein>
    <submittedName>
        <fullName evidence="2">Major Facilitator Superfamily (MFS)</fullName>
    </submittedName>
</protein>
<keyword evidence="3" id="KW-1185">Reference proteome</keyword>
<dbReference type="InterPro" id="IPR036259">
    <property type="entry name" value="MFS_trans_sf"/>
</dbReference>
<feature type="transmembrane region" description="Helical" evidence="1">
    <location>
        <begin position="473"/>
        <end position="492"/>
    </location>
</feature>
<evidence type="ECO:0000256" key="1">
    <source>
        <dbReference type="SAM" id="Phobius"/>
    </source>
</evidence>
<gene>
    <name evidence="2" type="ORF">ACHHYP_10524</name>
</gene>
<evidence type="ECO:0000313" key="3">
    <source>
        <dbReference type="Proteomes" id="UP000243579"/>
    </source>
</evidence>
<feature type="transmembrane region" description="Helical" evidence="1">
    <location>
        <begin position="414"/>
        <end position="433"/>
    </location>
</feature>
<proteinExistence type="predicted"/>
<feature type="transmembrane region" description="Helical" evidence="1">
    <location>
        <begin position="112"/>
        <end position="131"/>
    </location>
</feature>
<dbReference type="PANTHER" id="PTHR11360:SF317">
    <property type="entry name" value="MAJOR FACILITATOR SUPERFAMILY (MFS) PROFILE DOMAIN-CONTAINING PROTEIN-RELATED"/>
    <property type="match status" value="1"/>
</dbReference>
<comment type="caution">
    <text evidence="2">The sequence shown here is derived from an EMBL/GenBank/DDBJ whole genome shotgun (WGS) entry which is preliminary data.</text>
</comment>
<dbReference type="InterPro" id="IPR050327">
    <property type="entry name" value="Proton-linked_MCT"/>
</dbReference>
<dbReference type="OrthoDB" id="410267at2759"/>
<dbReference type="Proteomes" id="UP000243579">
    <property type="component" value="Unassembled WGS sequence"/>
</dbReference>
<accession>A0A1V9YL86</accession>